<dbReference type="FunFam" id="3.40.1410.10:FF:000008">
    <property type="entry name" value="Transcriptional regulator, GntR family"/>
    <property type="match status" value="1"/>
</dbReference>
<dbReference type="RefSeq" id="WP_061841449.1">
    <property type="nucleotide sequence ID" value="NZ_BKBJ01000062.1"/>
</dbReference>
<reference evidence="6 7" key="1">
    <citation type="submission" date="2019-11" db="EMBL/GenBank/DDBJ databases">
        <authorList>
            <person name="Kim E."/>
            <person name="Lee J."/>
            <person name="Jeon K."/>
            <person name="Lee Y."/>
        </authorList>
    </citation>
    <scope>NUCLEOTIDE SEQUENCE [LARGE SCALE GENOMIC DNA]</scope>
    <source>
        <strain evidence="6 7">YJ1</strain>
    </source>
</reference>
<sequence>MPKYIEIANILRERIFNKTYPPSSLLPNQNELTKEFSVSRMTLRKALNILTMEGLIYSRRGDGTKVLNHPFFNKDTSTLTKYEGLSTEMQESNRTLTSQSIEFQVEFPDENLRHYLMLNAEEPVYKIIRLRLLEGQPFVLEHTYMSVNKVPGLKREHIEGSIYDYLKKELNIKFGGAYRNISADKSSFYDQKYLSCTETDPVLEIEQIVYQENGIPVEYSRSRNRFDVRSYTYHDIK</sequence>
<dbReference type="SUPFAM" id="SSF46785">
    <property type="entry name" value="Winged helix' DNA-binding domain"/>
    <property type="match status" value="1"/>
</dbReference>
<keyword evidence="2" id="KW-0805">Transcription regulation</keyword>
<dbReference type="InterPro" id="IPR000524">
    <property type="entry name" value="Tscrpt_reg_HTH_GntR"/>
</dbReference>
<dbReference type="Pfam" id="PF00392">
    <property type="entry name" value="GntR"/>
    <property type="match status" value="1"/>
</dbReference>
<dbReference type="Proteomes" id="UP000427886">
    <property type="component" value="Chromosome"/>
</dbReference>
<dbReference type="CDD" id="cd07377">
    <property type="entry name" value="WHTH_GntR"/>
    <property type="match status" value="1"/>
</dbReference>
<keyword evidence="1" id="KW-0678">Repressor</keyword>
<organism evidence="6 7">
    <name type="scientific">Tetragenococcus halophilus</name>
    <name type="common">Pediococcus halophilus</name>
    <dbReference type="NCBI Taxonomy" id="51669"/>
    <lineage>
        <taxon>Bacteria</taxon>
        <taxon>Bacillati</taxon>
        <taxon>Bacillota</taxon>
        <taxon>Bacilli</taxon>
        <taxon>Lactobacillales</taxon>
        <taxon>Enterococcaceae</taxon>
        <taxon>Tetragenococcus</taxon>
    </lineage>
</organism>
<dbReference type="GO" id="GO:0003700">
    <property type="term" value="F:DNA-binding transcription factor activity"/>
    <property type="evidence" value="ECO:0007669"/>
    <property type="project" value="InterPro"/>
</dbReference>
<dbReference type="PRINTS" id="PR00035">
    <property type="entry name" value="HTHGNTR"/>
</dbReference>
<evidence type="ECO:0000313" key="7">
    <source>
        <dbReference type="Proteomes" id="UP000427886"/>
    </source>
</evidence>
<evidence type="ECO:0000259" key="5">
    <source>
        <dbReference type="PROSITE" id="PS50949"/>
    </source>
</evidence>
<dbReference type="KEGG" id="tey:GLW17_11535"/>
<dbReference type="InterPro" id="IPR050679">
    <property type="entry name" value="Bact_HTH_transcr_reg"/>
</dbReference>
<dbReference type="Gene3D" id="3.40.1410.10">
    <property type="entry name" value="Chorismate lyase-like"/>
    <property type="match status" value="1"/>
</dbReference>
<proteinExistence type="predicted"/>
<evidence type="ECO:0000256" key="2">
    <source>
        <dbReference type="ARBA" id="ARBA00023015"/>
    </source>
</evidence>
<evidence type="ECO:0000256" key="4">
    <source>
        <dbReference type="ARBA" id="ARBA00023163"/>
    </source>
</evidence>
<dbReference type="EMBL" id="CP046246">
    <property type="protein sequence ID" value="QGP77366.1"/>
    <property type="molecule type" value="Genomic_DNA"/>
</dbReference>
<evidence type="ECO:0000313" key="6">
    <source>
        <dbReference type="EMBL" id="QGP77366.1"/>
    </source>
</evidence>
<dbReference type="SUPFAM" id="SSF64288">
    <property type="entry name" value="Chorismate lyase-like"/>
    <property type="match status" value="1"/>
</dbReference>
<dbReference type="GO" id="GO:0045892">
    <property type="term" value="P:negative regulation of DNA-templated transcription"/>
    <property type="evidence" value="ECO:0007669"/>
    <property type="project" value="TreeGrafter"/>
</dbReference>
<keyword evidence="4" id="KW-0804">Transcription</keyword>
<keyword evidence="3" id="KW-0238">DNA-binding</keyword>
<dbReference type="InterPro" id="IPR036390">
    <property type="entry name" value="WH_DNA-bd_sf"/>
</dbReference>
<dbReference type="PANTHER" id="PTHR44846">
    <property type="entry name" value="MANNOSYL-D-GLYCERATE TRANSPORT/METABOLISM SYSTEM REPRESSOR MNGR-RELATED"/>
    <property type="match status" value="1"/>
</dbReference>
<name>A0AB37D6Y0_TETHA</name>
<dbReference type="GO" id="GO:0003677">
    <property type="term" value="F:DNA binding"/>
    <property type="evidence" value="ECO:0007669"/>
    <property type="project" value="UniProtKB-KW"/>
</dbReference>
<dbReference type="PANTHER" id="PTHR44846:SF5">
    <property type="entry name" value="HTH-TYPE TRANSCRIPTIONAL REGULATOR GMUR"/>
    <property type="match status" value="1"/>
</dbReference>
<gene>
    <name evidence="6" type="ORF">GLW17_11535</name>
</gene>
<dbReference type="SMART" id="SM00345">
    <property type="entry name" value="HTH_GNTR"/>
    <property type="match status" value="1"/>
</dbReference>
<dbReference type="SMART" id="SM00866">
    <property type="entry name" value="UTRA"/>
    <property type="match status" value="1"/>
</dbReference>
<dbReference type="PROSITE" id="PS50949">
    <property type="entry name" value="HTH_GNTR"/>
    <property type="match status" value="1"/>
</dbReference>
<evidence type="ECO:0000256" key="3">
    <source>
        <dbReference type="ARBA" id="ARBA00023125"/>
    </source>
</evidence>
<accession>A0AB37D6Y0</accession>
<dbReference type="Gene3D" id="1.10.10.10">
    <property type="entry name" value="Winged helix-like DNA-binding domain superfamily/Winged helix DNA-binding domain"/>
    <property type="match status" value="1"/>
</dbReference>
<protein>
    <submittedName>
        <fullName evidence="6">UTRA domain-containing protein</fullName>
    </submittedName>
</protein>
<dbReference type="InterPro" id="IPR028978">
    <property type="entry name" value="Chorismate_lyase_/UTRA_dom_sf"/>
</dbReference>
<feature type="domain" description="HTH gntR-type" evidence="5">
    <location>
        <begin position="1"/>
        <end position="69"/>
    </location>
</feature>
<evidence type="ECO:0000256" key="1">
    <source>
        <dbReference type="ARBA" id="ARBA00022491"/>
    </source>
</evidence>
<dbReference type="AlphaFoldDB" id="A0AB37D6Y0"/>
<dbReference type="InterPro" id="IPR011663">
    <property type="entry name" value="UTRA"/>
</dbReference>
<dbReference type="Pfam" id="PF07702">
    <property type="entry name" value="UTRA"/>
    <property type="match status" value="1"/>
</dbReference>
<dbReference type="InterPro" id="IPR036388">
    <property type="entry name" value="WH-like_DNA-bd_sf"/>
</dbReference>